<feature type="region of interest" description="Disordered" evidence="1">
    <location>
        <begin position="1"/>
        <end position="80"/>
    </location>
</feature>
<feature type="compositionally biased region" description="Basic and acidic residues" evidence="1">
    <location>
        <begin position="59"/>
        <end position="80"/>
    </location>
</feature>
<comment type="caution">
    <text evidence="2">The sequence shown here is derived from an EMBL/GenBank/DDBJ whole genome shotgun (WGS) entry which is preliminary data.</text>
</comment>
<evidence type="ECO:0000256" key="1">
    <source>
        <dbReference type="SAM" id="MobiDB-lite"/>
    </source>
</evidence>
<dbReference type="EMBL" id="CAKMRJ010005745">
    <property type="protein sequence ID" value="CAH1451557.1"/>
    <property type="molecule type" value="Genomic_DNA"/>
</dbReference>
<protein>
    <submittedName>
        <fullName evidence="2">Uncharacterized protein</fullName>
    </submittedName>
</protein>
<name>A0AAU9PN85_9ASTR</name>
<reference evidence="2 3" key="1">
    <citation type="submission" date="2022-01" db="EMBL/GenBank/DDBJ databases">
        <authorList>
            <person name="Xiong W."/>
            <person name="Schranz E."/>
        </authorList>
    </citation>
    <scope>NUCLEOTIDE SEQUENCE [LARGE SCALE GENOMIC DNA]</scope>
</reference>
<evidence type="ECO:0000313" key="3">
    <source>
        <dbReference type="Proteomes" id="UP001157418"/>
    </source>
</evidence>
<accession>A0AAU9PN85</accession>
<gene>
    <name evidence="2" type="ORF">LVIROSA_LOCUS36912</name>
</gene>
<proteinExistence type="predicted"/>
<feature type="compositionally biased region" description="Basic residues" evidence="1">
    <location>
        <begin position="1"/>
        <end position="15"/>
    </location>
</feature>
<sequence length="143" mass="16573">MTSNSRRKSHKKNKHSSREYSDVDEDVKMKEMNASSDDKENGVSIKEYATPSNRRKKKTNGEDEKIDSANLDDKKSKSKSNEFLKLVGESKSISIKKDDIYSANVDESKDDKEPKDNDRRSEREKKNNEWPVEGVRNIELEME</sequence>
<keyword evidence="3" id="KW-1185">Reference proteome</keyword>
<organism evidence="2 3">
    <name type="scientific">Lactuca virosa</name>
    <dbReference type="NCBI Taxonomy" id="75947"/>
    <lineage>
        <taxon>Eukaryota</taxon>
        <taxon>Viridiplantae</taxon>
        <taxon>Streptophyta</taxon>
        <taxon>Embryophyta</taxon>
        <taxon>Tracheophyta</taxon>
        <taxon>Spermatophyta</taxon>
        <taxon>Magnoliopsida</taxon>
        <taxon>eudicotyledons</taxon>
        <taxon>Gunneridae</taxon>
        <taxon>Pentapetalae</taxon>
        <taxon>asterids</taxon>
        <taxon>campanulids</taxon>
        <taxon>Asterales</taxon>
        <taxon>Asteraceae</taxon>
        <taxon>Cichorioideae</taxon>
        <taxon>Cichorieae</taxon>
        <taxon>Lactucinae</taxon>
        <taxon>Lactuca</taxon>
    </lineage>
</organism>
<feature type="region of interest" description="Disordered" evidence="1">
    <location>
        <begin position="94"/>
        <end position="143"/>
    </location>
</feature>
<evidence type="ECO:0000313" key="2">
    <source>
        <dbReference type="EMBL" id="CAH1451557.1"/>
    </source>
</evidence>
<dbReference type="Proteomes" id="UP001157418">
    <property type="component" value="Unassembled WGS sequence"/>
</dbReference>
<feature type="compositionally biased region" description="Basic and acidic residues" evidence="1">
    <location>
        <begin position="95"/>
        <end position="128"/>
    </location>
</feature>
<feature type="compositionally biased region" description="Basic and acidic residues" evidence="1">
    <location>
        <begin position="16"/>
        <end position="41"/>
    </location>
</feature>
<dbReference type="AlphaFoldDB" id="A0AAU9PN85"/>